<dbReference type="EMBL" id="LSYV01000063">
    <property type="protein sequence ID" value="KXZ44814.1"/>
    <property type="molecule type" value="Genomic_DNA"/>
</dbReference>
<dbReference type="InterPro" id="IPR043926">
    <property type="entry name" value="ABCG_dom"/>
</dbReference>
<proteinExistence type="predicted"/>
<dbReference type="Proteomes" id="UP000075714">
    <property type="component" value="Unassembled WGS sequence"/>
</dbReference>
<organism evidence="7 8">
    <name type="scientific">Gonium pectorale</name>
    <name type="common">Green alga</name>
    <dbReference type="NCBI Taxonomy" id="33097"/>
    <lineage>
        <taxon>Eukaryota</taxon>
        <taxon>Viridiplantae</taxon>
        <taxon>Chlorophyta</taxon>
        <taxon>core chlorophytes</taxon>
        <taxon>Chlorophyceae</taxon>
        <taxon>CS clade</taxon>
        <taxon>Chlamydomonadales</taxon>
        <taxon>Volvocaceae</taxon>
        <taxon>Gonium</taxon>
    </lineage>
</organism>
<sequence length="135" mass="14734">MQDEPTTGLDSRMSRQVVHLVEGLAQAMAINVVAVVHQPSQAVFELFDTLTVLTNEKMVAYQGPPWAAAAYFQQLGYGVGSARNTSHAESLLEFMNKGDSTRVKVKPSDLGAAWQLSGSQWLRGNARGTLKKELE</sequence>
<evidence type="ECO:0000256" key="2">
    <source>
        <dbReference type="ARBA" id="ARBA00022448"/>
    </source>
</evidence>
<gene>
    <name evidence="7" type="ORF">GPECTOR_62g929</name>
</gene>
<evidence type="ECO:0000256" key="5">
    <source>
        <dbReference type="ARBA" id="ARBA00023136"/>
    </source>
</evidence>
<protein>
    <recommendedName>
        <fullName evidence="6">ABC transporter family G domain-containing protein</fullName>
    </recommendedName>
</protein>
<dbReference type="InterPro" id="IPR027417">
    <property type="entry name" value="P-loop_NTPase"/>
</dbReference>
<comment type="caution">
    <text evidence="7">The sequence shown here is derived from an EMBL/GenBank/DDBJ whole genome shotgun (WGS) entry which is preliminary data.</text>
</comment>
<evidence type="ECO:0000313" key="7">
    <source>
        <dbReference type="EMBL" id="KXZ44814.1"/>
    </source>
</evidence>
<keyword evidence="3" id="KW-0812">Transmembrane</keyword>
<evidence type="ECO:0000256" key="3">
    <source>
        <dbReference type="ARBA" id="ARBA00022692"/>
    </source>
</evidence>
<keyword evidence="5" id="KW-0472">Membrane</keyword>
<evidence type="ECO:0000256" key="1">
    <source>
        <dbReference type="ARBA" id="ARBA00004141"/>
    </source>
</evidence>
<reference evidence="8" key="1">
    <citation type="journal article" date="2016" name="Nat. Commun.">
        <title>The Gonium pectorale genome demonstrates co-option of cell cycle regulation during the evolution of multicellularity.</title>
        <authorList>
            <person name="Hanschen E.R."/>
            <person name="Marriage T.N."/>
            <person name="Ferris P.J."/>
            <person name="Hamaji T."/>
            <person name="Toyoda A."/>
            <person name="Fujiyama A."/>
            <person name="Neme R."/>
            <person name="Noguchi H."/>
            <person name="Minakuchi Y."/>
            <person name="Suzuki M."/>
            <person name="Kawai-Toyooka H."/>
            <person name="Smith D.R."/>
            <person name="Sparks H."/>
            <person name="Anderson J."/>
            <person name="Bakaric R."/>
            <person name="Luria V."/>
            <person name="Karger A."/>
            <person name="Kirschner M.W."/>
            <person name="Durand P.M."/>
            <person name="Michod R.E."/>
            <person name="Nozaki H."/>
            <person name="Olson B.J."/>
        </authorList>
    </citation>
    <scope>NUCLEOTIDE SEQUENCE [LARGE SCALE GENOMIC DNA]</scope>
    <source>
        <strain evidence="8">NIES-2863</strain>
    </source>
</reference>
<keyword evidence="8" id="KW-1185">Reference proteome</keyword>
<name>A0A150G4R2_GONPE</name>
<keyword evidence="4" id="KW-1133">Transmembrane helix</keyword>
<accession>A0A150G4R2</accession>
<feature type="domain" description="ABC transporter family G" evidence="6">
    <location>
        <begin position="37"/>
        <end position="116"/>
    </location>
</feature>
<dbReference type="Gene3D" id="3.40.50.300">
    <property type="entry name" value="P-loop containing nucleotide triphosphate hydrolases"/>
    <property type="match status" value="1"/>
</dbReference>
<dbReference type="PANTHER" id="PTHR48041:SF91">
    <property type="entry name" value="ABC TRANSPORTER G FAMILY MEMBER 28"/>
    <property type="match status" value="1"/>
</dbReference>
<comment type="subcellular location">
    <subcellularLocation>
        <location evidence="1">Membrane</location>
        <topology evidence="1">Multi-pass membrane protein</topology>
    </subcellularLocation>
</comment>
<evidence type="ECO:0000259" key="6">
    <source>
        <dbReference type="Pfam" id="PF19055"/>
    </source>
</evidence>
<evidence type="ECO:0000256" key="4">
    <source>
        <dbReference type="ARBA" id="ARBA00022989"/>
    </source>
</evidence>
<dbReference type="GO" id="GO:0140359">
    <property type="term" value="F:ABC-type transporter activity"/>
    <property type="evidence" value="ECO:0007669"/>
    <property type="project" value="InterPro"/>
</dbReference>
<dbReference type="GO" id="GO:0016020">
    <property type="term" value="C:membrane"/>
    <property type="evidence" value="ECO:0007669"/>
    <property type="project" value="UniProtKB-SubCell"/>
</dbReference>
<dbReference type="InterPro" id="IPR050352">
    <property type="entry name" value="ABCG_transporters"/>
</dbReference>
<keyword evidence="2" id="KW-0813">Transport</keyword>
<evidence type="ECO:0000313" key="8">
    <source>
        <dbReference type="Proteomes" id="UP000075714"/>
    </source>
</evidence>
<dbReference type="PANTHER" id="PTHR48041">
    <property type="entry name" value="ABC TRANSPORTER G FAMILY MEMBER 28"/>
    <property type="match status" value="1"/>
</dbReference>
<dbReference type="AlphaFoldDB" id="A0A150G4R2"/>
<dbReference type="SUPFAM" id="SSF52540">
    <property type="entry name" value="P-loop containing nucleoside triphosphate hydrolases"/>
    <property type="match status" value="1"/>
</dbReference>
<dbReference type="Pfam" id="PF19055">
    <property type="entry name" value="ABC2_membrane_7"/>
    <property type="match status" value="1"/>
</dbReference>
<dbReference type="OrthoDB" id="2349503at2759"/>